<feature type="region of interest" description="Disordered" evidence="7">
    <location>
        <begin position="853"/>
        <end position="968"/>
    </location>
</feature>
<feature type="region of interest" description="Disordered" evidence="7">
    <location>
        <begin position="443"/>
        <end position="685"/>
    </location>
</feature>
<dbReference type="STRING" id="158441.A0A226ER33"/>
<dbReference type="SUPFAM" id="SSF47459">
    <property type="entry name" value="HLH, helix-loop-helix DNA-binding domain"/>
    <property type="match status" value="1"/>
</dbReference>
<dbReference type="FunFam" id="3.30.450.20:FF:000025">
    <property type="entry name" value="Neuronal PAS domain protein 3 isoform 1"/>
    <property type="match status" value="1"/>
</dbReference>
<dbReference type="Gene3D" id="4.10.280.10">
    <property type="entry name" value="Helix-loop-helix DNA-binding domain"/>
    <property type="match status" value="1"/>
</dbReference>
<dbReference type="InterPro" id="IPR035965">
    <property type="entry name" value="PAS-like_dom_sf"/>
</dbReference>
<keyword evidence="5" id="KW-0804">Transcription</keyword>
<dbReference type="SMART" id="SM00086">
    <property type="entry name" value="PAC"/>
    <property type="match status" value="1"/>
</dbReference>
<name>A0A226ER33_FOLCA</name>
<evidence type="ECO:0000256" key="6">
    <source>
        <dbReference type="ARBA" id="ARBA00023242"/>
    </source>
</evidence>
<dbReference type="InterPro" id="IPR013655">
    <property type="entry name" value="PAS_fold_3"/>
</dbReference>
<feature type="region of interest" description="Disordered" evidence="7">
    <location>
        <begin position="807"/>
        <end position="831"/>
    </location>
</feature>
<dbReference type="PROSITE" id="PS50112">
    <property type="entry name" value="PAS"/>
    <property type="match status" value="2"/>
</dbReference>
<reference evidence="10 11" key="1">
    <citation type="submission" date="2015-12" db="EMBL/GenBank/DDBJ databases">
        <title>The genome of Folsomia candida.</title>
        <authorList>
            <person name="Faddeeva A."/>
            <person name="Derks M.F."/>
            <person name="Anvar Y."/>
            <person name="Smit S."/>
            <person name="Van Straalen N."/>
            <person name="Roelofs D."/>
        </authorList>
    </citation>
    <scope>NUCLEOTIDE SEQUENCE [LARGE SCALE GENOMIC DNA]</scope>
    <source>
        <strain evidence="10 11">VU population</strain>
        <tissue evidence="10">Whole body</tissue>
    </source>
</reference>
<dbReference type="NCBIfam" id="TIGR00229">
    <property type="entry name" value="sensory_box"/>
    <property type="match status" value="1"/>
</dbReference>
<dbReference type="SUPFAM" id="SSF55785">
    <property type="entry name" value="PYP-like sensor domain (PAS domain)"/>
    <property type="match status" value="2"/>
</dbReference>
<feature type="compositionally biased region" description="Polar residues" evidence="7">
    <location>
        <begin position="959"/>
        <end position="968"/>
    </location>
</feature>
<dbReference type="FunFam" id="3.30.450.20:FF:000054">
    <property type="entry name" value="Trachealess, isoform D"/>
    <property type="match status" value="1"/>
</dbReference>
<feature type="domain" description="BHLH" evidence="9">
    <location>
        <begin position="40"/>
        <end position="93"/>
    </location>
</feature>
<proteinExistence type="predicted"/>
<feature type="compositionally biased region" description="Low complexity" evidence="7">
    <location>
        <begin position="640"/>
        <end position="652"/>
    </location>
</feature>
<keyword evidence="3" id="KW-0805">Transcription regulation</keyword>
<feature type="compositionally biased region" description="Low complexity" evidence="7">
    <location>
        <begin position="595"/>
        <end position="610"/>
    </location>
</feature>
<feature type="compositionally biased region" description="Polar residues" evidence="7">
    <location>
        <begin position="815"/>
        <end position="831"/>
    </location>
</feature>
<feature type="compositionally biased region" description="Basic and acidic residues" evidence="7">
    <location>
        <begin position="443"/>
        <end position="452"/>
    </location>
</feature>
<dbReference type="OrthoDB" id="6021714at2759"/>
<feature type="compositionally biased region" description="Polar residues" evidence="7">
    <location>
        <begin position="872"/>
        <end position="890"/>
    </location>
</feature>
<dbReference type="PANTHER" id="PTHR23043:SF26">
    <property type="entry name" value="PROTEIN TRACHEALESS"/>
    <property type="match status" value="1"/>
</dbReference>
<dbReference type="GO" id="GO:0000981">
    <property type="term" value="F:DNA-binding transcription factor activity, RNA polymerase II-specific"/>
    <property type="evidence" value="ECO:0007669"/>
    <property type="project" value="TreeGrafter"/>
</dbReference>
<evidence type="ECO:0000259" key="9">
    <source>
        <dbReference type="PROSITE" id="PS50888"/>
    </source>
</evidence>
<dbReference type="Proteomes" id="UP000198287">
    <property type="component" value="Unassembled WGS sequence"/>
</dbReference>
<organism evidence="10 11">
    <name type="scientific">Folsomia candida</name>
    <name type="common">Springtail</name>
    <dbReference type="NCBI Taxonomy" id="158441"/>
    <lineage>
        <taxon>Eukaryota</taxon>
        <taxon>Metazoa</taxon>
        <taxon>Ecdysozoa</taxon>
        <taxon>Arthropoda</taxon>
        <taxon>Hexapoda</taxon>
        <taxon>Collembola</taxon>
        <taxon>Entomobryomorpha</taxon>
        <taxon>Isotomoidea</taxon>
        <taxon>Isotomidae</taxon>
        <taxon>Proisotominae</taxon>
        <taxon>Folsomia</taxon>
    </lineage>
</organism>
<dbReference type="GO" id="GO:0046983">
    <property type="term" value="F:protein dimerization activity"/>
    <property type="evidence" value="ECO:0007669"/>
    <property type="project" value="InterPro"/>
</dbReference>
<evidence type="ECO:0000256" key="1">
    <source>
        <dbReference type="ARBA" id="ARBA00004123"/>
    </source>
</evidence>
<feature type="compositionally biased region" description="Basic and acidic residues" evidence="7">
    <location>
        <begin position="487"/>
        <end position="502"/>
    </location>
</feature>
<dbReference type="AlphaFoldDB" id="A0A226ER33"/>
<dbReference type="FunFam" id="4.10.280.10:FF:000007">
    <property type="entry name" value="single-minded homolog 1 isoform X1"/>
    <property type="match status" value="1"/>
</dbReference>
<evidence type="ECO:0000256" key="7">
    <source>
        <dbReference type="SAM" id="MobiDB-lite"/>
    </source>
</evidence>
<evidence type="ECO:0000256" key="5">
    <source>
        <dbReference type="ARBA" id="ARBA00023163"/>
    </source>
</evidence>
<dbReference type="SMART" id="SM00353">
    <property type="entry name" value="HLH"/>
    <property type="match status" value="1"/>
</dbReference>
<feature type="compositionally biased region" description="Polar residues" evidence="7">
    <location>
        <begin position="667"/>
        <end position="682"/>
    </location>
</feature>
<dbReference type="OMA" id="LDRAFCI"/>
<feature type="domain" description="PAS" evidence="8">
    <location>
        <begin position="130"/>
        <end position="200"/>
    </location>
</feature>
<comment type="caution">
    <text evidence="10">The sequence shown here is derived from an EMBL/GenBank/DDBJ whole genome shotgun (WGS) entry which is preliminary data.</text>
</comment>
<dbReference type="InterPro" id="IPR000014">
    <property type="entry name" value="PAS"/>
</dbReference>
<dbReference type="EMBL" id="LNIX01000002">
    <property type="protein sequence ID" value="OXA59271.1"/>
    <property type="molecule type" value="Genomic_DNA"/>
</dbReference>
<dbReference type="CDD" id="cd00130">
    <property type="entry name" value="PAS"/>
    <property type="match status" value="2"/>
</dbReference>
<feature type="compositionally biased region" description="Low complexity" evidence="7">
    <location>
        <begin position="578"/>
        <end position="588"/>
    </location>
</feature>
<evidence type="ECO:0000256" key="2">
    <source>
        <dbReference type="ARBA" id="ARBA00022737"/>
    </source>
</evidence>
<dbReference type="Pfam" id="PF00989">
    <property type="entry name" value="PAS"/>
    <property type="match status" value="1"/>
</dbReference>
<evidence type="ECO:0000313" key="10">
    <source>
        <dbReference type="EMBL" id="OXA59271.1"/>
    </source>
</evidence>
<feature type="compositionally biased region" description="Polar residues" evidence="7">
    <location>
        <begin position="511"/>
        <end position="531"/>
    </location>
</feature>
<dbReference type="InterPro" id="IPR001610">
    <property type="entry name" value="PAC"/>
</dbReference>
<comment type="subcellular location">
    <subcellularLocation>
        <location evidence="1">Nucleus</location>
    </subcellularLocation>
</comment>
<feature type="compositionally biased region" description="Low complexity" evidence="7">
    <location>
        <begin position="473"/>
        <end position="484"/>
    </location>
</feature>
<accession>A0A226ER33</accession>
<gene>
    <name evidence="10" type="ORF">Fcan01_05912</name>
</gene>
<feature type="compositionally biased region" description="Low complexity" evidence="7">
    <location>
        <begin position="619"/>
        <end position="630"/>
    </location>
</feature>
<dbReference type="Gene3D" id="3.30.450.20">
    <property type="entry name" value="PAS domain"/>
    <property type="match status" value="2"/>
</dbReference>
<evidence type="ECO:0000259" key="8">
    <source>
        <dbReference type="PROSITE" id="PS50112"/>
    </source>
</evidence>
<feature type="domain" description="PAS" evidence="8">
    <location>
        <begin position="322"/>
        <end position="369"/>
    </location>
</feature>
<dbReference type="InterPro" id="IPR011598">
    <property type="entry name" value="bHLH_dom"/>
</dbReference>
<evidence type="ECO:0000256" key="3">
    <source>
        <dbReference type="ARBA" id="ARBA00023015"/>
    </source>
</evidence>
<dbReference type="SMART" id="SM00091">
    <property type="entry name" value="PAS"/>
    <property type="match status" value="2"/>
</dbReference>
<dbReference type="PANTHER" id="PTHR23043">
    <property type="entry name" value="HYPOXIA-INDUCIBLE FACTOR 1 ALPHA"/>
    <property type="match status" value="1"/>
</dbReference>
<evidence type="ECO:0000313" key="11">
    <source>
        <dbReference type="Proteomes" id="UP000198287"/>
    </source>
</evidence>
<dbReference type="GO" id="GO:0045944">
    <property type="term" value="P:positive regulation of transcription by RNA polymerase II"/>
    <property type="evidence" value="ECO:0007669"/>
    <property type="project" value="UniProtKB-ARBA"/>
</dbReference>
<keyword evidence="2" id="KW-0677">Repeat</keyword>
<keyword evidence="4" id="KW-0238">DNA-binding</keyword>
<keyword evidence="6" id="KW-0539">Nucleus</keyword>
<dbReference type="PROSITE" id="PS50888">
    <property type="entry name" value="BHLH"/>
    <property type="match status" value="1"/>
</dbReference>
<dbReference type="InterPro" id="IPR036638">
    <property type="entry name" value="HLH_DNA-bd_sf"/>
</dbReference>
<dbReference type="GO" id="GO:0000977">
    <property type="term" value="F:RNA polymerase II transcription regulatory region sequence-specific DNA binding"/>
    <property type="evidence" value="ECO:0007669"/>
    <property type="project" value="TreeGrafter"/>
</dbReference>
<feature type="compositionally biased region" description="Polar residues" evidence="7">
    <location>
        <begin position="919"/>
        <end position="937"/>
    </location>
</feature>
<sequence length="968" mass="104756">MLPFHGAVMDYAAVAAGSFHPRQSPVNQPYVNHHSCILELRKEKSRDAARSRRGKENYEFYELAKLLPLPAAITSQLDKASIIRLTISFLRLKDFSAQGEPPWQKDNPNLAKKANGRPRSSGNITLDLFEQHQGTHILQSLDGFAFGLAADGRFLYISETVSIYLGLSQVEMTGSSIFDYIHQQDHAELAEQLNLGLSTGPGANIPSPSESEDGSSHSTTNNPDVNSVMTLSSANYKGLDRAFCIRMKSTLTKRGCHFKSSGYRVVLVLSRLRPQYSFSHSRKSPPPLLGMVALAIALPPPSVHEIRLECDMFVTRVTFDFRIVHCEPRVSELLDYSSEELTGRNLYAICHAEDVSKLRKCHVDLLGKGQVMSQYFRVMNKNGGYTWMQTCATVVVNSKNADEQSIICVNYVISGKENTNVIMDCCQLEQDCPPPAVKKEVLVDETDRKSPDQDPADGSGHGRDGCGPHNLDTTTPPAARAGPASERSPEIRDSCTGRERRTPHSAVHPRTNASRLSDETSSVLPDSQPISTPDHLERTQSVRSLDSEPMVPPSVVPTPVQGPQKSGRKRKGIDRNSVRQSNSSASSATDNMTPSGSSSAGMLSSGHAHSLSSPCAKRQIIVQQQLTQPQNEVMDGTPGGNSSNSSHGHNGSLTAPVTPGSVGHDSGSISPHHSEPDNSSGDSARWRKINHQPHAWESTGSTSSVKDLEQVMSKHLPGRESDHVSSLGSSGIDFSTDSLLRQQAGPRTGSAIQWVGPGQSGPGLPVSALLRQLCASRESVIRANVQAAAAAAVAAARGSSYYPDMVQNALPTPPGSDNYNESQFMLGSHQKSGSSDFPSLVPYASVPSYDYQPAMTPPSSVSPRDKPPYGDPSSNGYGDPSSLSNTSFRPPQSYLDGGPAQPLPLKPQVYGYHPHSALESHQSYGNPLTDHTQSQFYPPTHTGFHLYHPGKSTPYGDLKNTNWYSTAS</sequence>
<keyword evidence="11" id="KW-1185">Reference proteome</keyword>
<dbReference type="Pfam" id="PF23171">
    <property type="entry name" value="bHLH_HIF1A"/>
    <property type="match status" value="1"/>
</dbReference>
<dbReference type="InterPro" id="IPR013767">
    <property type="entry name" value="PAS_fold"/>
</dbReference>
<evidence type="ECO:0000256" key="4">
    <source>
        <dbReference type="ARBA" id="ARBA00023125"/>
    </source>
</evidence>
<dbReference type="GO" id="GO:0005634">
    <property type="term" value="C:nucleus"/>
    <property type="evidence" value="ECO:0007669"/>
    <property type="project" value="UniProtKB-SubCell"/>
</dbReference>
<feature type="region of interest" description="Disordered" evidence="7">
    <location>
        <begin position="197"/>
        <end position="226"/>
    </location>
</feature>
<dbReference type="Pfam" id="PF08447">
    <property type="entry name" value="PAS_3"/>
    <property type="match status" value="1"/>
</dbReference>
<protein>
    <submittedName>
        <fullName evidence="10">Protein trachealess</fullName>
    </submittedName>
</protein>